<feature type="domain" description="Terpene synthase metal-binding" evidence="10">
    <location>
        <begin position="2036"/>
        <end position="2186"/>
    </location>
</feature>
<dbReference type="InterPro" id="IPR034741">
    <property type="entry name" value="Terpene_cyclase-like_1_C"/>
</dbReference>
<dbReference type="InterPro" id="IPR036965">
    <property type="entry name" value="Terpene_synth_N_sf"/>
</dbReference>
<sequence length="2241" mass="256910">MDTQRKLQAEQLSCPTKSHELIFDHKSDHQRRSANYTPTIWKYDFLESLNNKYDSEEYKKLSEKLIEDVRHIIVETKDLKGMLELINTIRKLSLTYHFEDEVKKVLDKISSSDYYYNNNDIKDPLVGDDLYLAALYFRLLRLHGYHVSQGIFVGYNSVDYKKGGGTHNITSTEVKVMIELLEASHVAFECEEMLTEAKALMEENLKIAFPDNGNKYLPKHEVVHALELPSHWRVQWFDVKWQIEAYRQGDPDTNTTTTTSLLVDLAKLNFNIVQATLQKDLRELSSWWKNVGLSEKLDFARDRLVESFMCTVGLAFQPEYKSLRKCLTKVVNFILIVDDVYDVYGSLEELRHFTNAVDSEIETKNGCKLVLPHLKGAWTDFCKSLLMEAEWYHKGYIPSIEEYLSNAWISSSGPLLLLHSYLAMPNQTNTASSLDISKDLVYNISLIIRLCNDLGTSAAEQERGDAASSIVCYMQETKSSEEEARKHIREMIRKTWKKINKTCFSTCGSSSLSLSFIDIALNTARVAHSLYQSGDAFSAQHTDYKTHILSLLVHPLIPNNNSKDGNVGTPKHGHENPDPKSESESQLAGENKTEEKDNVCNNAEENRAANSDSHMNHNQILEDVDRFFQSLNHSDVPGEAPNSVELLCKMTESMIDKYNEGQSSLIKFGKDPENDTSFSDALRRVSKLSNELGKYPVFNVSVNRASSVLQRAMSFLEEEFRALLEDSKNDNKDSSSSSSDPKSQDKTSKQSSFNNNNNHEYSDRCVIGGDSDQQQQSGQASEEEFPGFSQETVSKLNTIANTMISAGYDTECCMAYSISRRSAFKAALEKLGYDSISIDDVQRMQWESLEGEIATWITIVRQCTAVLFPNEMKLSDSVFSDHPSISQSLFSNMARAFVIKLLDFAEAVVLTKRSAEKLFKFLDMYETLRDLIPVIGGESYPPEISKEMTTEATTAKSRLGEAAVSIFCDLENSIKSDNGRTPVPSGAVHPLTRYVMNYLKYACEYKDTLEQVFKQCHKVEDDNVDHPVEQSAHHWSQGDETGESQTTPFSKQLMSMMDLLDSNLEMKSKLYRDPSLSYVFLMNNGRYIVQKIKGSNEIHQLMGDTWCRKRSSDLRQYHKNYQRETWGKVLQCLAHEGLQVNGKVSKPVLKERFKSFNAMFDEIHKTQSTWVVSDDQLQSELRVSISAVMIPAYRAFLGRFKQYLDAGRQAEKYIKYQPEDIETFIDELFDGNATEMQTNGLISGVKSSDPIFHILIIILSHIISMALSIMSSYASFRPFKPSSSLSSSQNIIRNFDENSKYHIRSNGDLTPQKDLDKYRDVLRKADPFDEGLKMIDAIQRLGIDYIFEEEIDKIIQSQSAYKFFREFEHDHHHHQDLYDVALRFRLLRQHGHFVPAEGENILDEAALFSAQHLEASMTRLHRYDQYQAKYVATTLQNPTHKSLSKFTAKDLFGVYPSQNGYINLFQQLAKVEFNRVQSLHRMEIDKVTRWWRDIGLAKELTFARDQPVKWYIWSMACLTDPILSKQRVALTKSISFIYVIDDIFDMYSSLDELILFTQAVSSWEYSAIEKLPDSMKTCFKALDNMINESSHTIYQKRGWSPLHSLRKTWASLCEAFLVEAKWFASRHVPKAKEYLENGVVSSGVHVVLVHIFVLLDETSLTQKTLDFVENMPSIITSTASILRLWDDFGSAKDENQEGHDGSYVECYMKELGGSVEDAREEMMEKISDAWKCLNKECILRNPAFPPPFLKASLNLARLVPLMVQEKGNAVKGTPLALPGAHLESQYSKVVTLAGCRILKYLKDPFYMEYTRNIREMKNVMNSIILADDDYRERSIEALNLVNAVLRVGIDYHVQDEIKSILEREHIIFSDHISNQYFNNINQDHLYEVSLRFRLLRQGGYDVSPDVFNELMKDKKGNFNVLVEEDREGLRELFEASQVRIEGEEVLEEAEVFSGEHLKEWANLHRHTSEARSIQLTLDQPCHKSLARVTSPNFLDSFSANTATRDQGWTWMTLLNKLVTMDFKIVQSIHQREIVQVSNWEIKEQLPDYLKICFKALDDITNKISYVVYRKHGWNPIDSLRKSLPNEEEYLKNAIVSSGVHVVLVHMFFLLGEGISMEAVNLLDNIPGLVSSTAAILRLWDDLGSAKDENQNGHDGSYVECYMKRHKECSMGEAREQVIRMIKNEWERLNKECFSPKHFPMCFRKGCLNAARMVPVMYDYDDHHRLPSLQNYINSLLSHQTI</sequence>
<organism evidence="11 12">
    <name type="scientific">Cannabis sativa</name>
    <name type="common">Hemp</name>
    <name type="synonym">Marijuana</name>
    <dbReference type="NCBI Taxonomy" id="3483"/>
    <lineage>
        <taxon>Eukaryota</taxon>
        <taxon>Viridiplantae</taxon>
        <taxon>Streptophyta</taxon>
        <taxon>Embryophyta</taxon>
        <taxon>Tracheophyta</taxon>
        <taxon>Spermatophyta</taxon>
        <taxon>Magnoliopsida</taxon>
        <taxon>eudicotyledons</taxon>
        <taxon>Gunneridae</taxon>
        <taxon>Pentapetalae</taxon>
        <taxon>rosids</taxon>
        <taxon>fabids</taxon>
        <taxon>Rosales</taxon>
        <taxon>Cannabaceae</taxon>
        <taxon>Cannabis</taxon>
    </lineage>
</organism>
<dbReference type="InterPro" id="IPR001906">
    <property type="entry name" value="Terpene_synth_N"/>
</dbReference>
<keyword evidence="6" id="KW-0460">Magnesium</keyword>
<feature type="region of interest" description="Disordered" evidence="7">
    <location>
        <begin position="726"/>
        <end position="788"/>
    </location>
</feature>
<dbReference type="Pfam" id="PF03936">
    <property type="entry name" value="Terpene_synth_C"/>
    <property type="match status" value="4"/>
</dbReference>
<feature type="compositionally biased region" description="Low complexity" evidence="7">
    <location>
        <begin position="768"/>
        <end position="779"/>
    </location>
</feature>
<evidence type="ECO:0000313" key="12">
    <source>
        <dbReference type="Proteomes" id="UP000583929"/>
    </source>
</evidence>
<dbReference type="PANTHER" id="PTHR31225:SF94">
    <property type="entry name" value="ALPHA-FARNESENE SYNTHASE"/>
    <property type="match status" value="1"/>
</dbReference>
<dbReference type="InterPro" id="IPR008949">
    <property type="entry name" value="Isoprenoid_synthase_dom_sf"/>
</dbReference>
<accession>A0A7J6HRX8</accession>
<feature type="domain" description="Terpene synthase metal-binding" evidence="10">
    <location>
        <begin position="362"/>
        <end position="498"/>
    </location>
</feature>
<comment type="caution">
    <text evidence="11">The sequence shown here is derived from an EMBL/GenBank/DDBJ whole genome shotgun (WGS) entry which is preliminary data.</text>
</comment>
<reference evidence="11 12" key="1">
    <citation type="journal article" date="2020" name="bioRxiv">
        <title>Sequence and annotation of 42 cannabis genomes reveals extensive copy number variation in cannabinoid synthesis and pathogen resistance genes.</title>
        <authorList>
            <person name="Mckernan K.J."/>
            <person name="Helbert Y."/>
            <person name="Kane L.T."/>
            <person name="Ebling H."/>
            <person name="Zhang L."/>
            <person name="Liu B."/>
            <person name="Eaton Z."/>
            <person name="Mclaughlin S."/>
            <person name="Kingan S."/>
            <person name="Baybayan P."/>
            <person name="Concepcion G."/>
            <person name="Jordan M."/>
            <person name="Riva A."/>
            <person name="Barbazuk W."/>
            <person name="Harkins T."/>
        </authorList>
    </citation>
    <scope>NUCLEOTIDE SEQUENCE [LARGE SCALE GENOMIC DNA]</scope>
    <source>
        <strain evidence="12">cv. Jamaican Lion 4</strain>
        <tissue evidence="11">Leaf</tissue>
    </source>
</reference>
<dbReference type="GO" id="GO:0010333">
    <property type="term" value="F:terpene synthase activity"/>
    <property type="evidence" value="ECO:0007669"/>
    <property type="project" value="InterPro"/>
</dbReference>
<evidence type="ECO:0000256" key="4">
    <source>
        <dbReference type="ARBA" id="ARBA00022448"/>
    </source>
</evidence>
<proteinExistence type="inferred from homology"/>
<feature type="compositionally biased region" description="Basic and acidic residues" evidence="7">
    <location>
        <begin position="572"/>
        <end position="583"/>
    </location>
</feature>
<dbReference type="SFLD" id="SFLDG01019">
    <property type="entry name" value="Terpene_Cyclase_Like_1_C_Termi"/>
    <property type="match status" value="1"/>
</dbReference>
<feature type="domain" description="Exocyst complex subunit Exo70 C-terminal" evidence="9">
    <location>
        <begin position="855"/>
        <end position="1227"/>
    </location>
</feature>
<dbReference type="SUPFAM" id="SSF48239">
    <property type="entry name" value="Terpenoid cyclases/Protein prenyltransferases"/>
    <property type="match status" value="3"/>
</dbReference>
<evidence type="ECO:0000256" key="7">
    <source>
        <dbReference type="SAM" id="MobiDB-lite"/>
    </source>
</evidence>
<feature type="region of interest" description="Disordered" evidence="7">
    <location>
        <begin position="560"/>
        <end position="599"/>
    </location>
</feature>
<dbReference type="SFLD" id="SFLDG01014">
    <property type="entry name" value="Terpene_Cyclase_Like_1_N-term"/>
    <property type="match status" value="2"/>
</dbReference>
<dbReference type="SUPFAM" id="SSF74788">
    <property type="entry name" value="Cullin repeat-like"/>
    <property type="match status" value="1"/>
</dbReference>
<name>A0A7J6HRX8_CANSA</name>
<evidence type="ECO:0000256" key="1">
    <source>
        <dbReference type="ARBA" id="ARBA00001946"/>
    </source>
</evidence>
<evidence type="ECO:0000259" key="10">
    <source>
        <dbReference type="Pfam" id="PF03936"/>
    </source>
</evidence>
<dbReference type="InterPro" id="IPR044814">
    <property type="entry name" value="Terpene_cyclase_plant_C1"/>
</dbReference>
<dbReference type="InterPro" id="IPR005630">
    <property type="entry name" value="Terpene_synthase_metal-bd"/>
</dbReference>
<comment type="pathway">
    <text evidence="2">Secondary metabolite biosynthesis; terpenoid biosynthesis.</text>
</comment>
<dbReference type="Proteomes" id="UP000583929">
    <property type="component" value="Unassembled WGS sequence"/>
</dbReference>
<dbReference type="InterPro" id="IPR016159">
    <property type="entry name" value="Cullin_repeat-like_dom_sf"/>
</dbReference>
<evidence type="ECO:0000256" key="6">
    <source>
        <dbReference type="ARBA" id="ARBA00022842"/>
    </source>
</evidence>
<dbReference type="Pfam" id="PF01397">
    <property type="entry name" value="Terpene_synth"/>
    <property type="match status" value="3"/>
</dbReference>
<keyword evidence="12" id="KW-1185">Reference proteome</keyword>
<dbReference type="Gene3D" id="1.20.1280.170">
    <property type="entry name" value="Exocyst complex component Exo70"/>
    <property type="match status" value="1"/>
</dbReference>
<dbReference type="GO" id="GO:0005546">
    <property type="term" value="F:phosphatidylinositol-4,5-bisphosphate binding"/>
    <property type="evidence" value="ECO:0007669"/>
    <property type="project" value="InterPro"/>
</dbReference>
<dbReference type="Pfam" id="PF03081">
    <property type="entry name" value="Exo70_C"/>
    <property type="match status" value="1"/>
</dbReference>
<dbReference type="FunFam" id="1.20.1280.170:FF:000003">
    <property type="entry name" value="Exocyst subunit Exo70 family protein"/>
    <property type="match status" value="1"/>
</dbReference>
<dbReference type="Gene3D" id="1.10.600.10">
    <property type="entry name" value="Farnesyl Diphosphate Synthase"/>
    <property type="match status" value="4"/>
</dbReference>
<evidence type="ECO:0000256" key="5">
    <source>
        <dbReference type="ARBA" id="ARBA00022723"/>
    </source>
</evidence>
<dbReference type="InterPro" id="IPR046364">
    <property type="entry name" value="Exo70_C"/>
</dbReference>
<gene>
    <name evidence="11" type="ORF">G4B88_019737</name>
</gene>
<dbReference type="InterPro" id="IPR050148">
    <property type="entry name" value="Terpene_synthase-like"/>
</dbReference>
<evidence type="ECO:0000256" key="3">
    <source>
        <dbReference type="ARBA" id="ARBA00006756"/>
    </source>
</evidence>
<dbReference type="PANTHER" id="PTHR31225">
    <property type="entry name" value="OS04G0344100 PROTEIN-RELATED"/>
    <property type="match status" value="1"/>
</dbReference>
<dbReference type="SFLD" id="SFLDS00005">
    <property type="entry name" value="Isoprenoid_Synthase_Type_I"/>
    <property type="match status" value="1"/>
</dbReference>
<comment type="cofactor">
    <cofactor evidence="1">
        <name>Mg(2+)</name>
        <dbReference type="ChEBI" id="CHEBI:18420"/>
    </cofactor>
</comment>
<dbReference type="GO" id="GO:0000145">
    <property type="term" value="C:exocyst"/>
    <property type="evidence" value="ECO:0007669"/>
    <property type="project" value="InterPro"/>
</dbReference>
<dbReference type="Pfam" id="PF20669">
    <property type="entry name" value="Exo70_N"/>
    <property type="match status" value="1"/>
</dbReference>
<feature type="domain" description="Terpene synthase metal-binding" evidence="10">
    <location>
        <begin position="1493"/>
        <end position="1731"/>
    </location>
</feature>
<evidence type="ECO:0000256" key="2">
    <source>
        <dbReference type="ARBA" id="ARBA00004721"/>
    </source>
</evidence>
<dbReference type="CDD" id="cd00684">
    <property type="entry name" value="Terpene_cyclase_plant_C1"/>
    <property type="match status" value="1"/>
</dbReference>
<keyword evidence="5" id="KW-0479">Metal-binding</keyword>
<keyword evidence="4" id="KW-0813">Transport</keyword>
<feature type="domain" description="Terpene synthase N-terminal" evidence="8">
    <location>
        <begin position="1317"/>
        <end position="1395"/>
    </location>
</feature>
<dbReference type="GO" id="GO:0006887">
    <property type="term" value="P:exocytosis"/>
    <property type="evidence" value="ECO:0007669"/>
    <property type="project" value="InterPro"/>
</dbReference>
<feature type="domain" description="Terpene synthase metal-binding" evidence="10">
    <location>
        <begin position="289"/>
        <end position="358"/>
    </location>
</feature>
<comment type="similarity">
    <text evidence="3">Belongs to the EXO70 family.</text>
</comment>
<feature type="domain" description="Terpene synthase N-terminal" evidence="8">
    <location>
        <begin position="40"/>
        <end position="226"/>
    </location>
</feature>
<feature type="region of interest" description="Disordered" evidence="7">
    <location>
        <begin position="1025"/>
        <end position="1046"/>
    </location>
</feature>
<evidence type="ECO:0000259" key="9">
    <source>
        <dbReference type="Pfam" id="PF03081"/>
    </source>
</evidence>
<dbReference type="GO" id="GO:0000287">
    <property type="term" value="F:magnesium ion binding"/>
    <property type="evidence" value="ECO:0007669"/>
    <property type="project" value="InterPro"/>
</dbReference>
<dbReference type="EMBL" id="JAATIQ010000029">
    <property type="protein sequence ID" value="KAF4398016.1"/>
    <property type="molecule type" value="Genomic_DNA"/>
</dbReference>
<dbReference type="SUPFAM" id="SSF48576">
    <property type="entry name" value="Terpenoid synthases"/>
    <property type="match status" value="3"/>
</dbReference>
<feature type="domain" description="Terpene synthase N-terminal" evidence="8">
    <location>
        <begin position="1808"/>
        <end position="1965"/>
    </location>
</feature>
<dbReference type="Gene3D" id="1.50.10.130">
    <property type="entry name" value="Terpene synthase, N-terminal domain"/>
    <property type="match status" value="4"/>
</dbReference>
<dbReference type="InterPro" id="IPR008930">
    <property type="entry name" value="Terpenoid_cyclase/PrenylTrfase"/>
</dbReference>
<evidence type="ECO:0000313" key="11">
    <source>
        <dbReference type="EMBL" id="KAF4398016.1"/>
    </source>
</evidence>
<evidence type="ECO:0000259" key="8">
    <source>
        <dbReference type="Pfam" id="PF01397"/>
    </source>
</evidence>
<protein>
    <submittedName>
        <fullName evidence="11">Uncharacterized protein</fullName>
    </submittedName>
</protein>
<dbReference type="GO" id="GO:0016102">
    <property type="term" value="P:diterpenoid biosynthetic process"/>
    <property type="evidence" value="ECO:0007669"/>
    <property type="project" value="InterPro"/>
</dbReference>